<evidence type="ECO:0000259" key="2">
    <source>
        <dbReference type="Pfam" id="PF17667"/>
    </source>
</evidence>
<dbReference type="Gene3D" id="1.10.510.10">
    <property type="entry name" value="Transferase(Phosphotransferase) domain 1"/>
    <property type="match status" value="1"/>
</dbReference>
<accession>A0A5C2RML0</accession>
<protein>
    <recommendedName>
        <fullName evidence="2">Fungal-type protein kinase domain-containing protein</fullName>
    </recommendedName>
</protein>
<dbReference type="EMBL" id="ML122370">
    <property type="protein sequence ID" value="RPD52350.1"/>
    <property type="molecule type" value="Genomic_DNA"/>
</dbReference>
<evidence type="ECO:0000256" key="1">
    <source>
        <dbReference type="SAM" id="MobiDB-lite"/>
    </source>
</evidence>
<dbReference type="Proteomes" id="UP000313359">
    <property type="component" value="Unassembled WGS sequence"/>
</dbReference>
<feature type="domain" description="Fungal-type protein kinase" evidence="2">
    <location>
        <begin position="99"/>
        <end position="465"/>
    </location>
</feature>
<evidence type="ECO:0000313" key="3">
    <source>
        <dbReference type="EMBL" id="RPD52350.1"/>
    </source>
</evidence>
<dbReference type="SUPFAM" id="SSF56112">
    <property type="entry name" value="Protein kinase-like (PK-like)"/>
    <property type="match status" value="1"/>
</dbReference>
<dbReference type="GO" id="GO:0004672">
    <property type="term" value="F:protein kinase activity"/>
    <property type="evidence" value="ECO:0007669"/>
    <property type="project" value="InterPro"/>
</dbReference>
<evidence type="ECO:0000313" key="4">
    <source>
        <dbReference type="Proteomes" id="UP000313359"/>
    </source>
</evidence>
<dbReference type="InterPro" id="IPR011009">
    <property type="entry name" value="Kinase-like_dom_sf"/>
</dbReference>
<keyword evidence="4" id="KW-1185">Reference proteome</keyword>
<reference evidence="3" key="1">
    <citation type="journal article" date="2018" name="Genome Biol. Evol.">
        <title>Genomics and development of Lentinus tigrinus, a white-rot wood-decaying mushroom with dimorphic fruiting bodies.</title>
        <authorList>
            <person name="Wu B."/>
            <person name="Xu Z."/>
            <person name="Knudson A."/>
            <person name="Carlson A."/>
            <person name="Chen N."/>
            <person name="Kovaka S."/>
            <person name="LaButti K."/>
            <person name="Lipzen A."/>
            <person name="Pennachio C."/>
            <person name="Riley R."/>
            <person name="Schakwitz W."/>
            <person name="Umezawa K."/>
            <person name="Ohm R.A."/>
            <person name="Grigoriev I.V."/>
            <person name="Nagy L.G."/>
            <person name="Gibbons J."/>
            <person name="Hibbett D."/>
        </authorList>
    </citation>
    <scope>NUCLEOTIDE SEQUENCE [LARGE SCALE GENOMIC DNA]</scope>
    <source>
        <strain evidence="3">ALCF2SS1-6</strain>
    </source>
</reference>
<feature type="region of interest" description="Disordered" evidence="1">
    <location>
        <begin position="558"/>
        <end position="595"/>
    </location>
</feature>
<dbReference type="PANTHER" id="PTHR38248">
    <property type="entry name" value="FUNK1 6"/>
    <property type="match status" value="1"/>
</dbReference>
<dbReference type="Pfam" id="PF17667">
    <property type="entry name" value="Pkinase_fungal"/>
    <property type="match status" value="1"/>
</dbReference>
<proteinExistence type="predicted"/>
<dbReference type="PROSITE" id="PS00109">
    <property type="entry name" value="PROTEIN_KINASE_TYR"/>
    <property type="match status" value="1"/>
</dbReference>
<feature type="region of interest" description="Disordered" evidence="1">
    <location>
        <begin position="636"/>
        <end position="685"/>
    </location>
</feature>
<dbReference type="PANTHER" id="PTHR38248:SF2">
    <property type="entry name" value="FUNK1 11"/>
    <property type="match status" value="1"/>
</dbReference>
<feature type="compositionally biased region" description="Acidic residues" evidence="1">
    <location>
        <begin position="675"/>
        <end position="685"/>
    </location>
</feature>
<dbReference type="OrthoDB" id="2802734at2759"/>
<dbReference type="InterPro" id="IPR040976">
    <property type="entry name" value="Pkinase_fungal"/>
</dbReference>
<dbReference type="InterPro" id="IPR008266">
    <property type="entry name" value="Tyr_kinase_AS"/>
</dbReference>
<name>A0A5C2RML0_9APHY</name>
<dbReference type="STRING" id="1328759.A0A5C2RML0"/>
<organism evidence="3 4">
    <name type="scientific">Lentinus tigrinus ALCF2SS1-6</name>
    <dbReference type="NCBI Taxonomy" id="1328759"/>
    <lineage>
        <taxon>Eukaryota</taxon>
        <taxon>Fungi</taxon>
        <taxon>Dikarya</taxon>
        <taxon>Basidiomycota</taxon>
        <taxon>Agaricomycotina</taxon>
        <taxon>Agaricomycetes</taxon>
        <taxon>Polyporales</taxon>
        <taxon>Polyporaceae</taxon>
        <taxon>Lentinus</taxon>
    </lineage>
</organism>
<feature type="compositionally biased region" description="Polar residues" evidence="1">
    <location>
        <begin position="641"/>
        <end position="652"/>
    </location>
</feature>
<sequence length="685" mass="78494">METGYAYQSDGASSEDRKTATCVDVGVFFDNDRFNDIISKPAQELGKKRKMYEMDVEKCEDLVGRSSWADIIVPIEVEVDVTKSTFYFDDDPAKFLRTNTEDDREAVGHIGEHVRQIFGHQHRVHVYAVCVCKDRARLLYFDRQGALVSEPFTYGTRENLTLHTFFYSLSHMSREQLGFDPTVVPADPEDVKAMLAYAPDAPTDYIEQQIYHTLSVDPKRPEVKTSTQWPAYELTMCGKRYIIARPTFVSPALYGRCTRGYLAYDIEGRAVRFLKDSWRPDLERVQPEHEVYERLKARGGVTENVLTCLGYEDVPNSDGSWQLTRTHKLINPSRPARGHYRILFEEVCRPLIDFTDFEELAVLVCDAMYAHCCAWEGAGILHRDVSVNNIMIFEFVGDDGLVERRGMLCDWDLCKYAEQMESSQKSRTIDRTGTWSFRSALSVLFPGKPYYLSDDIESFIHVYHYCVLRFHLTSCTKTLARHVESVYEFVDVRQSDGAHIGSEDKLKQMKLSEPPMEVLGNPTLDAFLTELAQLYSRHYSMIDIDGYRETYDPIQVKPVNLSKRRRSGESPRPAQSEEPKVTQVAPRRTMDANGPLRDHDALFKLFVKYTSDKNTEVLWPEETTKREDLFKGTSLAHHKNNAFSSESFPTSQDVEEGRPGKKRKGNDGSMLPADDVQEEEAILRG</sequence>
<dbReference type="AlphaFoldDB" id="A0A5C2RML0"/>
<gene>
    <name evidence="3" type="ORF">L227DRAFT_589697</name>
</gene>